<evidence type="ECO:0000256" key="8">
    <source>
        <dbReference type="ARBA" id="ARBA00050832"/>
    </source>
</evidence>
<dbReference type="Gene3D" id="3.90.700.10">
    <property type="entry name" value="Succinate dehydrogenase/fumarate reductase flavoprotein, catalytic domain"/>
    <property type="match status" value="1"/>
</dbReference>
<protein>
    <recommendedName>
        <fullName evidence="9">fumarate reductase (NADH)</fullName>
        <ecNumber evidence="9">1.3.1.6</ecNumber>
    </recommendedName>
    <alternativeName>
        <fullName evidence="10">NADH-dependent fumarate reductase</fullName>
    </alternativeName>
</protein>
<dbReference type="InterPro" id="IPR050315">
    <property type="entry name" value="FAD-oxidoreductase_2"/>
</dbReference>
<name>A0A6B2L335_9EUKA</name>
<dbReference type="InterPro" id="IPR027477">
    <property type="entry name" value="Succ_DH/fumarate_Rdtase_cat_sf"/>
</dbReference>
<comment type="cofactor">
    <cofactor evidence="1">
        <name>FAD</name>
        <dbReference type="ChEBI" id="CHEBI:57692"/>
    </cofactor>
</comment>
<evidence type="ECO:0000256" key="7">
    <source>
        <dbReference type="ARBA" id="ARBA00023004"/>
    </source>
</evidence>
<evidence type="ECO:0000256" key="4">
    <source>
        <dbReference type="ARBA" id="ARBA00022723"/>
    </source>
</evidence>
<dbReference type="SUPFAM" id="SSF56425">
    <property type="entry name" value="Succinate dehydrogenase/fumarate reductase flavoprotein, catalytic domain"/>
    <property type="match status" value="1"/>
</dbReference>
<keyword evidence="6" id="KW-0560">Oxidoreductase</keyword>
<dbReference type="InterPro" id="IPR001199">
    <property type="entry name" value="Cyt_B5-like_heme/steroid-bd"/>
</dbReference>
<reference evidence="13" key="1">
    <citation type="journal article" date="2020" name="J. Eukaryot. Microbiol.">
        <title>De novo Sequencing, Assembly and Annotation of the Transcriptome for the Free-Living Testate Amoeba Arcella intermedia.</title>
        <authorList>
            <person name="Ribeiro G.M."/>
            <person name="Porfirio-Sousa A.L."/>
            <person name="Maurer-Alcala X.X."/>
            <person name="Katz L.A."/>
            <person name="Lahr D.J.G."/>
        </authorList>
    </citation>
    <scope>NUCLEOTIDE SEQUENCE</scope>
</reference>
<keyword evidence="4 11" id="KW-0479">Metal-binding</keyword>
<dbReference type="PROSITE" id="PS50255">
    <property type="entry name" value="CYTOCHROME_B5_2"/>
    <property type="match status" value="1"/>
</dbReference>
<dbReference type="EC" id="1.3.1.6" evidence="9"/>
<dbReference type="EMBL" id="GIBP01002474">
    <property type="protein sequence ID" value="NDV31443.1"/>
    <property type="molecule type" value="Transcribed_RNA"/>
</dbReference>
<evidence type="ECO:0000313" key="13">
    <source>
        <dbReference type="EMBL" id="NDV31443.1"/>
    </source>
</evidence>
<comment type="similarity">
    <text evidence="11">Belongs to the cytochrome b5 family.</text>
</comment>
<dbReference type="Gene3D" id="3.10.120.10">
    <property type="entry name" value="Cytochrome b5-like heme/steroid binding domain"/>
    <property type="match status" value="1"/>
</dbReference>
<evidence type="ECO:0000256" key="11">
    <source>
        <dbReference type="RuleBase" id="RU362121"/>
    </source>
</evidence>
<proteinExistence type="inferred from homology"/>
<dbReference type="Pfam" id="PF00173">
    <property type="entry name" value="Cyt-b5"/>
    <property type="match status" value="1"/>
</dbReference>
<dbReference type="PANTHER" id="PTHR43400">
    <property type="entry name" value="FUMARATE REDUCTASE"/>
    <property type="match status" value="1"/>
</dbReference>
<dbReference type="SUPFAM" id="SSF55856">
    <property type="entry name" value="Cytochrome b5-like heme/steroid binding domain"/>
    <property type="match status" value="1"/>
</dbReference>
<keyword evidence="5" id="KW-0274">FAD</keyword>
<sequence>MNQVGQLGGHTYARTYRTTGGLVGAEMIATLSRIIEKGEWKGLVVLKKTRVTQILTNENGKVIGVECQTGNSTQKVTYEAQSVVIATGGYANDHSESSLLHQYVPGLVHLPTTNGRWSTGDGHKMAIAIGADAIEMSNVQVHPTGFIDPEKPDHTMKTLCAEILRGVGGLLLNKEGKRFCNELGTRDYVVQKMLEYTNNTNPSHQQQLPPFWIVLNQKAGEAAETHVPLYLRKGLLQKVPSLEALGNLMSVDLPALQETLKEYDLAAGLGVDAFGKKNFENGPWVGKEEEVFYVGRVTPVVHYCMGGLRIDNQGRVLRESGEKISGLYSVGEAVGGLHGKARLGGNALSECVVFGRIVGEGIPLLPKEEKKVEGMGKKKVEKRKELVDLGLKELEEHAKDVWVAINGKVYDLGGFVEDHPAGPEAILKLAGKDGSKDFLQVHGLEILKDFDELLVGNLKI</sequence>
<evidence type="ECO:0000256" key="10">
    <source>
        <dbReference type="ARBA" id="ARBA00077246"/>
    </source>
</evidence>
<dbReference type="FunFam" id="3.90.700.10:FF:000007">
    <property type="entry name" value="NADH-dependent fumarate reductase"/>
    <property type="match status" value="1"/>
</dbReference>
<organism evidence="13">
    <name type="scientific">Arcella intermedia</name>
    <dbReference type="NCBI Taxonomy" id="1963864"/>
    <lineage>
        <taxon>Eukaryota</taxon>
        <taxon>Amoebozoa</taxon>
        <taxon>Tubulinea</taxon>
        <taxon>Elardia</taxon>
        <taxon>Arcellinida</taxon>
        <taxon>Sphaerothecina</taxon>
        <taxon>Arcellidae</taxon>
        <taxon>Arcella</taxon>
    </lineage>
</organism>
<dbReference type="Gene3D" id="3.50.50.60">
    <property type="entry name" value="FAD/NAD(P)-binding domain"/>
    <property type="match status" value="1"/>
</dbReference>
<dbReference type="InterPro" id="IPR003953">
    <property type="entry name" value="FAD-dep_OxRdtase_2_FAD-bd"/>
</dbReference>
<dbReference type="InterPro" id="IPR036400">
    <property type="entry name" value="Cyt_B5-like_heme/steroid_sf"/>
</dbReference>
<dbReference type="GO" id="GO:0016156">
    <property type="term" value="F:fumarate reductase (NADH) activity"/>
    <property type="evidence" value="ECO:0007669"/>
    <property type="project" value="UniProtKB-EC"/>
</dbReference>
<dbReference type="PANTHER" id="PTHR43400:SF1">
    <property type="entry name" value="FUMARATE REDUCTASE"/>
    <property type="match status" value="1"/>
</dbReference>
<evidence type="ECO:0000256" key="1">
    <source>
        <dbReference type="ARBA" id="ARBA00001974"/>
    </source>
</evidence>
<keyword evidence="2 11" id="KW-0349">Heme</keyword>
<evidence type="ECO:0000256" key="6">
    <source>
        <dbReference type="ARBA" id="ARBA00023002"/>
    </source>
</evidence>
<keyword evidence="3" id="KW-0285">Flavoprotein</keyword>
<evidence type="ECO:0000256" key="9">
    <source>
        <dbReference type="ARBA" id="ARBA00067004"/>
    </source>
</evidence>
<feature type="domain" description="Cytochrome b5 heme-binding" evidence="12">
    <location>
        <begin position="378"/>
        <end position="459"/>
    </location>
</feature>
<dbReference type="GO" id="GO:0046872">
    <property type="term" value="F:metal ion binding"/>
    <property type="evidence" value="ECO:0007669"/>
    <property type="project" value="UniProtKB-UniRule"/>
</dbReference>
<comment type="catalytic activity">
    <reaction evidence="8">
        <text>succinate + NAD(+) = fumarate + NADH + H(+)</text>
        <dbReference type="Rhea" id="RHEA:18281"/>
        <dbReference type="ChEBI" id="CHEBI:15378"/>
        <dbReference type="ChEBI" id="CHEBI:29806"/>
        <dbReference type="ChEBI" id="CHEBI:30031"/>
        <dbReference type="ChEBI" id="CHEBI:57540"/>
        <dbReference type="ChEBI" id="CHEBI:57945"/>
        <dbReference type="EC" id="1.3.1.6"/>
    </reaction>
</comment>
<dbReference type="InterPro" id="IPR036188">
    <property type="entry name" value="FAD/NAD-bd_sf"/>
</dbReference>
<dbReference type="InterPro" id="IPR018506">
    <property type="entry name" value="Cyt_B5_heme-BS"/>
</dbReference>
<evidence type="ECO:0000256" key="3">
    <source>
        <dbReference type="ARBA" id="ARBA00022630"/>
    </source>
</evidence>
<evidence type="ECO:0000259" key="12">
    <source>
        <dbReference type="PROSITE" id="PS50255"/>
    </source>
</evidence>
<dbReference type="AlphaFoldDB" id="A0A6B2L335"/>
<keyword evidence="7 11" id="KW-0408">Iron</keyword>
<accession>A0A6B2L335</accession>
<dbReference type="PROSITE" id="PS00191">
    <property type="entry name" value="CYTOCHROME_B5_1"/>
    <property type="match status" value="1"/>
</dbReference>
<dbReference type="GO" id="GO:0020037">
    <property type="term" value="F:heme binding"/>
    <property type="evidence" value="ECO:0007669"/>
    <property type="project" value="UniProtKB-UniRule"/>
</dbReference>
<dbReference type="SMART" id="SM01117">
    <property type="entry name" value="Cyt-b5"/>
    <property type="match status" value="1"/>
</dbReference>
<dbReference type="Pfam" id="PF00890">
    <property type="entry name" value="FAD_binding_2"/>
    <property type="match status" value="1"/>
</dbReference>
<evidence type="ECO:0000256" key="5">
    <source>
        <dbReference type="ARBA" id="ARBA00022827"/>
    </source>
</evidence>
<evidence type="ECO:0000256" key="2">
    <source>
        <dbReference type="ARBA" id="ARBA00022617"/>
    </source>
</evidence>
<dbReference type="SUPFAM" id="SSF51905">
    <property type="entry name" value="FAD/NAD(P)-binding domain"/>
    <property type="match status" value="1"/>
</dbReference>